<evidence type="ECO:0000256" key="10">
    <source>
        <dbReference type="ARBA" id="ARBA00042775"/>
    </source>
</evidence>
<dbReference type="Pfam" id="PF13624">
    <property type="entry name" value="SurA_N_3"/>
    <property type="match status" value="1"/>
</dbReference>
<dbReference type="Proteomes" id="UP000198862">
    <property type="component" value="Unassembled WGS sequence"/>
</dbReference>
<keyword evidence="12" id="KW-0175">Coiled coil</keyword>
<dbReference type="AlphaFoldDB" id="A0A1I1QQG5"/>
<keyword evidence="11 15" id="KW-0413">Isomerase</keyword>
<evidence type="ECO:0000256" key="1">
    <source>
        <dbReference type="ARBA" id="ARBA00004382"/>
    </source>
</evidence>
<evidence type="ECO:0000256" key="3">
    <source>
        <dbReference type="ARBA" id="ARBA00022519"/>
    </source>
</evidence>
<evidence type="ECO:0000256" key="12">
    <source>
        <dbReference type="SAM" id="Coils"/>
    </source>
</evidence>
<evidence type="ECO:0000256" key="11">
    <source>
        <dbReference type="PROSITE-ProRule" id="PRU00278"/>
    </source>
</evidence>
<dbReference type="InterPro" id="IPR046357">
    <property type="entry name" value="PPIase_dom_sf"/>
</dbReference>
<evidence type="ECO:0000256" key="5">
    <source>
        <dbReference type="ARBA" id="ARBA00022989"/>
    </source>
</evidence>
<comment type="subcellular location">
    <subcellularLocation>
        <location evidence="1">Cell inner membrane</location>
        <topology evidence="1">Single-pass type II membrane protein</topology>
        <orientation evidence="1">Periplasmic side</orientation>
    </subcellularLocation>
</comment>
<dbReference type="Pfam" id="PF13616">
    <property type="entry name" value="Rotamase_3"/>
    <property type="match status" value="1"/>
</dbReference>
<evidence type="ECO:0000313" key="15">
    <source>
        <dbReference type="EMBL" id="SFD24351.1"/>
    </source>
</evidence>
<dbReference type="InterPro" id="IPR027304">
    <property type="entry name" value="Trigger_fact/SurA_dom_sf"/>
</dbReference>
<evidence type="ECO:0000256" key="6">
    <source>
        <dbReference type="ARBA" id="ARBA00023136"/>
    </source>
</evidence>
<dbReference type="Gene3D" id="3.10.50.40">
    <property type="match status" value="1"/>
</dbReference>
<name>A0A1I1QQG5_9GAMM</name>
<keyword evidence="3" id="KW-0997">Cell inner membrane</keyword>
<keyword evidence="2" id="KW-1003">Cell membrane</keyword>
<dbReference type="SUPFAM" id="SSF109998">
    <property type="entry name" value="Triger factor/SurA peptide-binding domain-like"/>
    <property type="match status" value="1"/>
</dbReference>
<reference evidence="15 16" key="1">
    <citation type="submission" date="2016-10" db="EMBL/GenBank/DDBJ databases">
        <authorList>
            <person name="de Groot N.N."/>
        </authorList>
    </citation>
    <scope>NUCLEOTIDE SEQUENCE [LARGE SCALE GENOMIC DNA]</scope>
    <source>
        <strain evidence="15 16">DSM 6059</strain>
    </source>
</reference>
<feature type="domain" description="PpiC" evidence="14">
    <location>
        <begin position="268"/>
        <end position="366"/>
    </location>
</feature>
<evidence type="ECO:0000256" key="9">
    <source>
        <dbReference type="ARBA" id="ARBA00040743"/>
    </source>
</evidence>
<gene>
    <name evidence="15" type="ORF">SAMN02745724_03971</name>
</gene>
<keyword evidence="4 13" id="KW-0812">Transmembrane</keyword>
<proteinExistence type="inferred from homology"/>
<dbReference type="RefSeq" id="WP_091988711.1">
    <property type="nucleotide sequence ID" value="NZ_FOLO01000043.1"/>
</dbReference>
<dbReference type="InterPro" id="IPR052029">
    <property type="entry name" value="PpiD_chaperone"/>
</dbReference>
<dbReference type="PANTHER" id="PTHR47529:SF1">
    <property type="entry name" value="PERIPLASMIC CHAPERONE PPID"/>
    <property type="match status" value="1"/>
</dbReference>
<dbReference type="GO" id="GO:0003755">
    <property type="term" value="F:peptidyl-prolyl cis-trans isomerase activity"/>
    <property type="evidence" value="ECO:0007669"/>
    <property type="project" value="UniProtKB-KW"/>
</dbReference>
<keyword evidence="7" id="KW-0143">Chaperone</keyword>
<dbReference type="OrthoDB" id="9812372at2"/>
<dbReference type="InterPro" id="IPR000297">
    <property type="entry name" value="PPIase_PpiC"/>
</dbReference>
<sequence>MLERIREGSQGVVAKIVLGLVMLSFALAGIGSYLGQPADQSVAVVNGKKISQVTFSRAYENERSRLERQMGEYFTQISSDPTYMARVRENVIERLVQQELQTQLAHELGLRVSDKALKDEIRGLPYFQVAGQFNNDRYIQVIRQMNFQPDAFRDYLRTEMTRSQLVAAVAGTDFALTGEVASATQLEAQLRDIEYLLISADKVKAGIEVSESEISDYYTLNQAQFMSQEQVSVEYVELTSDTIKLEKEISEQDIAAAYEENKAQYIEPEKRRVAHILIDNSEDDTAAKIKAEAVLAKLNAGEGFELLAKTESDDIVSGEVGGDLDWIDRDMMDPAFEDAAFALTAKGDISEVVKSEFGYHIIKLTDLLAEQVKTIEQVKDELKANLEKDAKSELFYGMQTELAELAFEVADSLEDAAGATNQEVKTTALFNRYNAPVSVNNPAVVKAAFSAELIEDGVNSEVIELGDEHVIVVRIKEHKPAATKPISDVSEQIKTRLVSEKAAELTKEKSDALYAKVQTGISLNDIAKEEEIELKQVAGLKRDDRTVSTQIVQNIFKLAHPKSDAVTDLVSLNNGDVAIVALTKVTTAEPVPVEAQVKQSFATQQINKNYLVFVNALKADAEVVSAKVAVSEQN</sequence>
<dbReference type="STRING" id="1123010.SAMN02745724_03971"/>
<keyword evidence="11" id="KW-0697">Rotamase</keyword>
<accession>A0A1I1QQG5</accession>
<dbReference type="SUPFAM" id="SSF54534">
    <property type="entry name" value="FKBP-like"/>
    <property type="match status" value="1"/>
</dbReference>
<protein>
    <recommendedName>
        <fullName evidence="9">Periplasmic chaperone PpiD</fullName>
    </recommendedName>
    <alternativeName>
        <fullName evidence="10">Periplasmic folding chaperone</fullName>
    </alternativeName>
</protein>
<evidence type="ECO:0000259" key="14">
    <source>
        <dbReference type="PROSITE" id="PS50198"/>
    </source>
</evidence>
<evidence type="ECO:0000256" key="4">
    <source>
        <dbReference type="ARBA" id="ARBA00022692"/>
    </source>
</evidence>
<evidence type="ECO:0000256" key="13">
    <source>
        <dbReference type="SAM" id="Phobius"/>
    </source>
</evidence>
<dbReference type="EMBL" id="FOLO01000043">
    <property type="protein sequence ID" value="SFD24351.1"/>
    <property type="molecule type" value="Genomic_DNA"/>
</dbReference>
<evidence type="ECO:0000313" key="16">
    <source>
        <dbReference type="Proteomes" id="UP000198862"/>
    </source>
</evidence>
<feature type="transmembrane region" description="Helical" evidence="13">
    <location>
        <begin position="12"/>
        <end position="34"/>
    </location>
</feature>
<comment type="similarity">
    <text evidence="8">Belongs to the PpiD chaperone family.</text>
</comment>
<dbReference type="PANTHER" id="PTHR47529">
    <property type="entry name" value="PEPTIDYL-PROLYL CIS-TRANS ISOMERASE D"/>
    <property type="match status" value="1"/>
</dbReference>
<evidence type="ECO:0000256" key="7">
    <source>
        <dbReference type="ARBA" id="ARBA00023186"/>
    </source>
</evidence>
<evidence type="ECO:0000256" key="2">
    <source>
        <dbReference type="ARBA" id="ARBA00022475"/>
    </source>
</evidence>
<dbReference type="Gene3D" id="1.10.4030.10">
    <property type="entry name" value="Porin chaperone SurA, peptide-binding domain"/>
    <property type="match status" value="1"/>
</dbReference>
<keyword evidence="6 13" id="KW-0472">Membrane</keyword>
<organism evidence="15 16">
    <name type="scientific">Pseudoalteromonas denitrificans DSM 6059</name>
    <dbReference type="NCBI Taxonomy" id="1123010"/>
    <lineage>
        <taxon>Bacteria</taxon>
        <taxon>Pseudomonadati</taxon>
        <taxon>Pseudomonadota</taxon>
        <taxon>Gammaproteobacteria</taxon>
        <taxon>Alteromonadales</taxon>
        <taxon>Pseudoalteromonadaceae</taxon>
        <taxon>Pseudoalteromonas</taxon>
    </lineage>
</organism>
<feature type="coiled-coil region" evidence="12">
    <location>
        <begin position="361"/>
        <end position="388"/>
    </location>
</feature>
<keyword evidence="5 13" id="KW-1133">Transmembrane helix</keyword>
<keyword evidence="16" id="KW-1185">Reference proteome</keyword>
<dbReference type="GO" id="GO:0005886">
    <property type="term" value="C:plasma membrane"/>
    <property type="evidence" value="ECO:0007669"/>
    <property type="project" value="UniProtKB-SubCell"/>
</dbReference>
<dbReference type="PROSITE" id="PS50198">
    <property type="entry name" value="PPIC_PPIASE_2"/>
    <property type="match status" value="1"/>
</dbReference>
<evidence type="ECO:0000256" key="8">
    <source>
        <dbReference type="ARBA" id="ARBA00038408"/>
    </source>
</evidence>